<dbReference type="Proteomes" id="UP000632222">
    <property type="component" value="Unassembled WGS sequence"/>
</dbReference>
<accession>A0ABQ2CZL3</accession>
<dbReference type="Pfam" id="PF14742">
    <property type="entry name" value="GDE_N_bis"/>
    <property type="match status" value="1"/>
</dbReference>
<dbReference type="EMBL" id="BMOD01000007">
    <property type="protein sequence ID" value="GGJ36657.1"/>
    <property type="molecule type" value="Genomic_DNA"/>
</dbReference>
<comment type="caution">
    <text evidence="3">The sequence shown here is derived from an EMBL/GenBank/DDBJ whole genome shotgun (WGS) entry which is preliminary data.</text>
</comment>
<sequence>MKYRAVLKENELYWVGDDEFRIQSGESGLYRRDTRFLSEYRWELDGAPLNTLMQHLAYPFELHQVSSNDDLGYLMKLGVERTLMLHKNGVQDTLNVQSYQDASYQIRLKVNADFSDMFQVRGYGGWERSVQAEATQTGVRFRYAGQDGVTRHTEISCDPAAVWDGEALNWQARGNTEIQIQIHALLDGESAQEMDFAALRSEYDQHWQPKVTLQNEKDQEVLFRGVQDFRSLLFETRSGIFPAAGIPWFVAPFGRDSLIIGHMTVRDYPEISKGILKYLADHQGQKLDAETLEEPGKILHEERIGEFTRTGNTPHRPYYGTVDATPLFVWLCGEYLKTTGDQAFIADLLPGIEAALHWMQHDADPDGDGFLEYIPHPVGGIKNQVWKDSGDSVFFEDGEEPDPEKPIAIVEVQGYAYAAYRAAEQIYAALGNTAQAQVYRALAHDLQQKFQQHFYWPEANYYVHGLDGDKKPMKVLVSNAAHTLWTGIIPEQYAIEVARTVFNSGLWSGWGIRTLAEGSVRYNPVSYHNGSVWPHDTALAALGMWNYGLKQEAHQITRALFDAALQAQDRRLSELFAGYTRKNAPPVPFPAACHPQGWDAVIPLALRHILEHSGRTLEEITRV</sequence>
<dbReference type="InterPro" id="IPR008928">
    <property type="entry name" value="6-hairpin_glycosidase_sf"/>
</dbReference>
<evidence type="ECO:0000259" key="2">
    <source>
        <dbReference type="Pfam" id="PF22422"/>
    </source>
</evidence>
<gene>
    <name evidence="3" type="ORF">GCM10008938_23470</name>
</gene>
<dbReference type="InterPro" id="IPR054491">
    <property type="entry name" value="MGH1-like_GH"/>
</dbReference>
<keyword evidence="4" id="KW-1185">Reference proteome</keyword>
<dbReference type="InterPro" id="IPR012341">
    <property type="entry name" value="6hp_glycosidase-like_sf"/>
</dbReference>
<name>A0ABQ2CZL3_9DEIO</name>
<feature type="domain" description="Putative glycogen debranching enzyme N-terminal" evidence="1">
    <location>
        <begin position="7"/>
        <end position="172"/>
    </location>
</feature>
<reference evidence="4" key="1">
    <citation type="journal article" date="2019" name="Int. J. Syst. Evol. Microbiol.">
        <title>The Global Catalogue of Microorganisms (GCM) 10K type strain sequencing project: providing services to taxonomists for standard genome sequencing and annotation.</title>
        <authorList>
            <consortium name="The Broad Institute Genomics Platform"/>
            <consortium name="The Broad Institute Genome Sequencing Center for Infectious Disease"/>
            <person name="Wu L."/>
            <person name="Ma J."/>
        </authorList>
    </citation>
    <scope>NUCLEOTIDE SEQUENCE [LARGE SCALE GENOMIC DNA]</scope>
    <source>
        <strain evidence="4">JCM 14370</strain>
    </source>
</reference>
<proteinExistence type="predicted"/>
<dbReference type="SUPFAM" id="SSF48208">
    <property type="entry name" value="Six-hairpin glycosidases"/>
    <property type="match status" value="1"/>
</dbReference>
<evidence type="ECO:0000313" key="4">
    <source>
        <dbReference type="Proteomes" id="UP000632222"/>
    </source>
</evidence>
<evidence type="ECO:0000313" key="3">
    <source>
        <dbReference type="EMBL" id="GGJ36657.1"/>
    </source>
</evidence>
<dbReference type="InterPro" id="IPR032856">
    <property type="entry name" value="GDE_N_bis"/>
</dbReference>
<evidence type="ECO:0000259" key="1">
    <source>
        <dbReference type="Pfam" id="PF14742"/>
    </source>
</evidence>
<protein>
    <submittedName>
        <fullName evidence="3">Amylo-alpha-1,6-glucosidase</fullName>
    </submittedName>
</protein>
<feature type="domain" description="Mannosylglycerate hydrolase MGH1-like glycoside hydrolase" evidence="2">
    <location>
        <begin position="313"/>
        <end position="580"/>
    </location>
</feature>
<dbReference type="Gene3D" id="1.50.10.10">
    <property type="match status" value="1"/>
</dbReference>
<organism evidence="3 4">
    <name type="scientific">Deinococcus roseus</name>
    <dbReference type="NCBI Taxonomy" id="392414"/>
    <lineage>
        <taxon>Bacteria</taxon>
        <taxon>Thermotogati</taxon>
        <taxon>Deinococcota</taxon>
        <taxon>Deinococci</taxon>
        <taxon>Deinococcales</taxon>
        <taxon>Deinococcaceae</taxon>
        <taxon>Deinococcus</taxon>
    </lineage>
</organism>
<dbReference type="Pfam" id="PF22422">
    <property type="entry name" value="MGH1-like_GH"/>
    <property type="match status" value="1"/>
</dbReference>